<reference evidence="3" key="1">
    <citation type="journal article" date="2019" name="Int. J. Syst. Evol. Microbiol.">
        <title>The Global Catalogue of Microorganisms (GCM) 10K type strain sequencing project: providing services to taxonomists for standard genome sequencing and annotation.</title>
        <authorList>
            <consortium name="The Broad Institute Genomics Platform"/>
            <consortium name="The Broad Institute Genome Sequencing Center for Infectious Disease"/>
            <person name="Wu L."/>
            <person name="Ma J."/>
        </authorList>
    </citation>
    <scope>NUCLEOTIDE SEQUENCE [LARGE SCALE GENOMIC DNA]</scope>
    <source>
        <strain evidence="3">CGMCC 1.12477</strain>
    </source>
</reference>
<dbReference type="Proteomes" id="UP001597351">
    <property type="component" value="Unassembled WGS sequence"/>
</dbReference>
<name>A0ABW4TQI3_9ACTN</name>
<feature type="transmembrane region" description="Helical" evidence="1">
    <location>
        <begin position="37"/>
        <end position="56"/>
    </location>
</feature>
<accession>A0ABW4TQI3</accession>
<feature type="transmembrane region" description="Helical" evidence="1">
    <location>
        <begin position="6"/>
        <end position="25"/>
    </location>
</feature>
<sequence>METLREILLVLHLLGFGALFGGLLVQHRDEQKRVNGAMRDGVGTAVVAGLGLVGVLEAGDGDVDHVKVGIKLVVGVVLLVLVMMNMRKPSIPQGLWALMLGLTVLNVGVAVFV</sequence>
<gene>
    <name evidence="2" type="ORF">ACFSDE_14510</name>
</gene>
<proteinExistence type="predicted"/>
<evidence type="ECO:0000313" key="3">
    <source>
        <dbReference type="Proteomes" id="UP001597351"/>
    </source>
</evidence>
<evidence type="ECO:0000313" key="2">
    <source>
        <dbReference type="EMBL" id="MFD1948009.1"/>
    </source>
</evidence>
<comment type="caution">
    <text evidence="2">The sequence shown here is derived from an EMBL/GenBank/DDBJ whole genome shotgun (WGS) entry which is preliminary data.</text>
</comment>
<keyword evidence="1" id="KW-0812">Transmembrane</keyword>
<feature type="transmembrane region" description="Helical" evidence="1">
    <location>
        <begin position="68"/>
        <end position="86"/>
    </location>
</feature>
<dbReference type="EMBL" id="JBHUGD010000003">
    <property type="protein sequence ID" value="MFD1948009.1"/>
    <property type="molecule type" value="Genomic_DNA"/>
</dbReference>
<evidence type="ECO:0008006" key="4">
    <source>
        <dbReference type="Google" id="ProtNLM"/>
    </source>
</evidence>
<keyword evidence="3" id="KW-1185">Reference proteome</keyword>
<protein>
    <recommendedName>
        <fullName evidence="4">Integral membrane protein</fullName>
    </recommendedName>
</protein>
<keyword evidence="1" id="KW-1133">Transmembrane helix</keyword>
<organism evidence="2 3">
    <name type="scientific">Nocardioides aestuarii</name>
    <dbReference type="NCBI Taxonomy" id="252231"/>
    <lineage>
        <taxon>Bacteria</taxon>
        <taxon>Bacillati</taxon>
        <taxon>Actinomycetota</taxon>
        <taxon>Actinomycetes</taxon>
        <taxon>Propionibacteriales</taxon>
        <taxon>Nocardioidaceae</taxon>
        <taxon>Nocardioides</taxon>
    </lineage>
</organism>
<keyword evidence="1" id="KW-0472">Membrane</keyword>
<feature type="transmembrane region" description="Helical" evidence="1">
    <location>
        <begin position="93"/>
        <end position="112"/>
    </location>
</feature>
<dbReference type="RefSeq" id="WP_343919644.1">
    <property type="nucleotide sequence ID" value="NZ_BAAAJT010000002.1"/>
</dbReference>
<evidence type="ECO:0000256" key="1">
    <source>
        <dbReference type="SAM" id="Phobius"/>
    </source>
</evidence>